<dbReference type="AlphaFoldDB" id="A0A158QZA0"/>
<gene>
    <name evidence="2" type="ORF">NBR_LOCUS9788</name>
</gene>
<reference evidence="4" key="1">
    <citation type="submission" date="2016-04" db="UniProtKB">
        <authorList>
            <consortium name="WormBaseParasite"/>
        </authorList>
    </citation>
    <scope>IDENTIFICATION</scope>
</reference>
<accession>A0A158QZA0</accession>
<sequence length="169" mass="18506">MMVPRKIAPSSVGQNVSNPIVRRAVRCRASTLWSRCYVIIKFYAACILSPPTDCSTIKPSANVFIRPIPQAWESSRDVTAAITRVSLRVYSIDESTTTPGQSRSSAEHFLLSILSSYQPPDMLSRGGGGDEETFESVDWRRTTPPTRNLNGNGGSGGNQPMGREVELDD</sequence>
<evidence type="ECO:0000313" key="3">
    <source>
        <dbReference type="Proteomes" id="UP000271162"/>
    </source>
</evidence>
<keyword evidence="3" id="KW-1185">Reference proteome</keyword>
<evidence type="ECO:0000313" key="2">
    <source>
        <dbReference type="EMBL" id="VDL73377.1"/>
    </source>
</evidence>
<organism evidence="4">
    <name type="scientific">Nippostrongylus brasiliensis</name>
    <name type="common">Rat hookworm</name>
    <dbReference type="NCBI Taxonomy" id="27835"/>
    <lineage>
        <taxon>Eukaryota</taxon>
        <taxon>Metazoa</taxon>
        <taxon>Ecdysozoa</taxon>
        <taxon>Nematoda</taxon>
        <taxon>Chromadorea</taxon>
        <taxon>Rhabditida</taxon>
        <taxon>Rhabditina</taxon>
        <taxon>Rhabditomorpha</taxon>
        <taxon>Strongyloidea</taxon>
        <taxon>Heligmosomidae</taxon>
        <taxon>Nippostrongylus</taxon>
    </lineage>
</organism>
<dbReference type="WBParaSite" id="NBR_0000978701-mRNA-1">
    <property type="protein sequence ID" value="NBR_0000978701-mRNA-1"/>
    <property type="gene ID" value="NBR_0000978701"/>
</dbReference>
<protein>
    <submittedName>
        <fullName evidence="2 4">Uncharacterized protein</fullName>
    </submittedName>
</protein>
<evidence type="ECO:0000256" key="1">
    <source>
        <dbReference type="SAM" id="MobiDB-lite"/>
    </source>
</evidence>
<feature type="region of interest" description="Disordered" evidence="1">
    <location>
        <begin position="121"/>
        <end position="169"/>
    </location>
</feature>
<reference evidence="2 3" key="2">
    <citation type="submission" date="2018-11" db="EMBL/GenBank/DDBJ databases">
        <authorList>
            <consortium name="Pathogen Informatics"/>
        </authorList>
    </citation>
    <scope>NUCLEOTIDE SEQUENCE [LARGE SCALE GENOMIC DNA]</scope>
</reference>
<dbReference type="EMBL" id="UYSL01020197">
    <property type="protein sequence ID" value="VDL73377.1"/>
    <property type="molecule type" value="Genomic_DNA"/>
</dbReference>
<evidence type="ECO:0000313" key="4">
    <source>
        <dbReference type="WBParaSite" id="NBR_0000978701-mRNA-1"/>
    </source>
</evidence>
<dbReference type="Proteomes" id="UP000271162">
    <property type="component" value="Unassembled WGS sequence"/>
</dbReference>
<proteinExistence type="predicted"/>
<name>A0A158QZA0_NIPBR</name>